<accession>A0A2S9H5A6</accession>
<dbReference type="Proteomes" id="UP000237839">
    <property type="component" value="Unassembled WGS sequence"/>
</dbReference>
<gene>
    <name evidence="1" type="ORF">S2091_0365</name>
</gene>
<evidence type="ECO:0000313" key="2">
    <source>
        <dbReference type="Proteomes" id="UP000237839"/>
    </source>
</evidence>
<reference evidence="1 2" key="1">
    <citation type="submission" date="2018-02" db="EMBL/GenBank/DDBJ databases">
        <title>Solimicrobium silvestre gen. nov., sp. nov., isolated from alpine forest soil.</title>
        <authorList>
            <person name="Margesin R."/>
            <person name="Albuquerque L."/>
            <person name="Zhang D.-C."/>
            <person name="Froufe H.J.C."/>
            <person name="Severino R."/>
            <person name="Roxo I."/>
            <person name="Egas C."/>
            <person name="Da Costa M.S."/>
        </authorList>
    </citation>
    <scope>NUCLEOTIDE SEQUENCE [LARGE SCALE GENOMIC DNA]</scope>
    <source>
        <strain evidence="1 2">S20-91</strain>
    </source>
</reference>
<evidence type="ECO:0000313" key="1">
    <source>
        <dbReference type="EMBL" id="PRC95170.1"/>
    </source>
</evidence>
<dbReference type="EMBL" id="PUGF01000001">
    <property type="protein sequence ID" value="PRC95170.1"/>
    <property type="molecule type" value="Genomic_DNA"/>
</dbReference>
<comment type="caution">
    <text evidence="1">The sequence shown here is derived from an EMBL/GenBank/DDBJ whole genome shotgun (WGS) entry which is preliminary data.</text>
</comment>
<name>A0A2S9H5A6_9BURK</name>
<organism evidence="1 2">
    <name type="scientific">Solimicrobium silvestre</name>
    <dbReference type="NCBI Taxonomy" id="2099400"/>
    <lineage>
        <taxon>Bacteria</taxon>
        <taxon>Pseudomonadati</taxon>
        <taxon>Pseudomonadota</taxon>
        <taxon>Betaproteobacteria</taxon>
        <taxon>Burkholderiales</taxon>
        <taxon>Oxalobacteraceae</taxon>
        <taxon>Solimicrobium</taxon>
    </lineage>
</organism>
<dbReference type="AlphaFoldDB" id="A0A2S9H5A6"/>
<keyword evidence="2" id="KW-1185">Reference proteome</keyword>
<proteinExistence type="predicted"/>
<sequence length="33" mass="3706">MQITLLAIAKDANVRGSQILALFYQMRLNQLGD</sequence>
<protein>
    <submittedName>
        <fullName evidence="1">Uncharacterized protein</fullName>
    </submittedName>
</protein>